<feature type="region of interest" description="Disordered" evidence="1">
    <location>
        <begin position="1"/>
        <end position="36"/>
    </location>
</feature>
<reference evidence="2 3" key="1">
    <citation type="journal article" date="2018" name="IMA Fungus">
        <title>IMA Genome-F 9: Draft genome sequence of Annulohypoxylon stygium, Aspergillus mulundensis, Berkeleyomyces basicola (syn. Thielaviopsis basicola), Ceratocystis smalleyi, two Cercospora beticola strains, Coleophoma cylindrospora, Fusarium fracticaudum, Phialophora cf. hyalina, and Morchella septimelata.</title>
        <authorList>
            <person name="Wingfield B.D."/>
            <person name="Bills G.F."/>
            <person name="Dong Y."/>
            <person name="Huang W."/>
            <person name="Nel W.J."/>
            <person name="Swalarsk-Parry B.S."/>
            <person name="Vaghefi N."/>
            <person name="Wilken P.M."/>
            <person name="An Z."/>
            <person name="de Beer Z.W."/>
            <person name="De Vos L."/>
            <person name="Chen L."/>
            <person name="Duong T.A."/>
            <person name="Gao Y."/>
            <person name="Hammerbacher A."/>
            <person name="Kikkert J.R."/>
            <person name="Li Y."/>
            <person name="Li H."/>
            <person name="Li K."/>
            <person name="Li Q."/>
            <person name="Liu X."/>
            <person name="Ma X."/>
            <person name="Naidoo K."/>
            <person name="Pethybridge S.J."/>
            <person name="Sun J."/>
            <person name="Steenkamp E.T."/>
            <person name="van der Nest M.A."/>
            <person name="van Wyk S."/>
            <person name="Wingfield M.J."/>
            <person name="Xiong C."/>
            <person name="Yue Q."/>
            <person name="Zhang X."/>
        </authorList>
    </citation>
    <scope>NUCLEOTIDE SEQUENCE [LARGE SCALE GENOMIC DNA]</scope>
    <source>
        <strain evidence="2 3">BP5796</strain>
    </source>
</reference>
<protein>
    <submittedName>
        <fullName evidence="2">Uncharacterized protein</fullName>
    </submittedName>
</protein>
<comment type="caution">
    <text evidence="2">The sequence shown here is derived from an EMBL/GenBank/DDBJ whole genome shotgun (WGS) entry which is preliminary data.</text>
</comment>
<dbReference type="AlphaFoldDB" id="A0A3D8QE59"/>
<evidence type="ECO:0000313" key="3">
    <source>
        <dbReference type="Proteomes" id="UP000256328"/>
    </source>
</evidence>
<accession>A0A3D8QE59</accession>
<proteinExistence type="predicted"/>
<dbReference type="Proteomes" id="UP000256328">
    <property type="component" value="Unassembled WGS sequence"/>
</dbReference>
<evidence type="ECO:0000256" key="1">
    <source>
        <dbReference type="SAM" id="MobiDB-lite"/>
    </source>
</evidence>
<dbReference type="OrthoDB" id="10355787at2759"/>
<dbReference type="EMBL" id="PDLN01000019">
    <property type="protein sequence ID" value="RDW60133.1"/>
    <property type="molecule type" value="Genomic_DNA"/>
</dbReference>
<gene>
    <name evidence="2" type="ORF">BP5796_11739</name>
</gene>
<organism evidence="2 3">
    <name type="scientific">Coleophoma crateriformis</name>
    <dbReference type="NCBI Taxonomy" id="565419"/>
    <lineage>
        <taxon>Eukaryota</taxon>
        <taxon>Fungi</taxon>
        <taxon>Dikarya</taxon>
        <taxon>Ascomycota</taxon>
        <taxon>Pezizomycotina</taxon>
        <taxon>Leotiomycetes</taxon>
        <taxon>Helotiales</taxon>
        <taxon>Dermateaceae</taxon>
        <taxon>Coleophoma</taxon>
    </lineage>
</organism>
<sequence length="122" mass="13183">MPREEGAEDDTVPVTLLPARHPDPDATPLLGNSGRHTTTKTAHQLVSSYHGLGTYGGRWVRASQEMSSIARVALGRERRGHCNAALYPEASACSPRGLWLALRVGSQHDLLSCLCSAVQHDE</sequence>
<keyword evidence="3" id="KW-1185">Reference proteome</keyword>
<feature type="compositionally biased region" description="Acidic residues" evidence="1">
    <location>
        <begin position="1"/>
        <end position="11"/>
    </location>
</feature>
<evidence type="ECO:0000313" key="2">
    <source>
        <dbReference type="EMBL" id="RDW60133.1"/>
    </source>
</evidence>
<name>A0A3D8QE59_9HELO</name>